<reference evidence="14 15" key="1">
    <citation type="submission" date="2020-07" db="EMBL/GenBank/DDBJ databases">
        <title>Sequencing the genomes of 1000 actinobacteria strains.</title>
        <authorList>
            <person name="Klenk H.-P."/>
        </authorList>
    </citation>
    <scope>NUCLEOTIDE SEQUENCE [LARGE SCALE GENOMIC DNA]</scope>
    <source>
        <strain evidence="14 15">DSM 24482</strain>
    </source>
</reference>
<feature type="binding site" evidence="11">
    <location>
        <position position="144"/>
    </location>
    <ligand>
        <name>NAD(+)</name>
        <dbReference type="ChEBI" id="CHEBI:57540"/>
    </ligand>
</feature>
<organism evidence="14 15">
    <name type="scientific">Cellulomonas oligotrophica</name>
    <dbReference type="NCBI Taxonomy" id="931536"/>
    <lineage>
        <taxon>Bacteria</taxon>
        <taxon>Bacillati</taxon>
        <taxon>Actinomycetota</taxon>
        <taxon>Actinomycetes</taxon>
        <taxon>Micrococcales</taxon>
        <taxon>Cellulomonadaceae</taxon>
        <taxon>Cellulomonas</taxon>
    </lineage>
</organism>
<dbReference type="InterPro" id="IPR018211">
    <property type="entry name" value="ADH_Fe_CS"/>
</dbReference>
<dbReference type="InterPro" id="IPR016205">
    <property type="entry name" value="Glycerol_DH"/>
</dbReference>
<comment type="catalytic activity">
    <reaction evidence="8">
        <text>glycerol + NAD(+) = dihydroxyacetone + NADH + H(+)</text>
        <dbReference type="Rhea" id="RHEA:13769"/>
        <dbReference type="ChEBI" id="CHEBI:15378"/>
        <dbReference type="ChEBI" id="CHEBI:16016"/>
        <dbReference type="ChEBI" id="CHEBI:17754"/>
        <dbReference type="ChEBI" id="CHEBI:57540"/>
        <dbReference type="ChEBI" id="CHEBI:57945"/>
        <dbReference type="EC" id="1.1.1.6"/>
    </reaction>
</comment>
<evidence type="ECO:0000313" key="14">
    <source>
        <dbReference type="EMBL" id="NYD87080.1"/>
    </source>
</evidence>
<dbReference type="EC" id="1.1.1.6" evidence="6"/>
<sequence length="389" mass="39950">MPTPSEPAPAGAGAVRTLIAPLRYVQGRGALARVGEFVAPLGRTPLVVADDAVWGFTGGTVRDSFAAAGLPLVRDGFGTYATAAAVEAIAARIGETGSDVVVGVGGGSTIDAVKAAGHLAGVRWASVPTLASTDAPCSALSVIYTEEGAFEEYRFFPRNPDLVLVDTQVVANAPVRFLVAGVGDALATWVEARAVARTDSETMAGGVPTLTGTALARLSWDVLWENAESAVEAVRHHLVTPAVEKVVEANTLLSGLGFESGGLAAAHAIHNGLTAVPHTHGLTHGEKVNIGTLTQLVLEGAPRAEIVAFVELTTRLGLPNTLTEVGLGVDDVDALTTVARAATAEGETIHAMPFAVRVPDLVDALRSLETLSTTIRDRAALPAPAAHRA</sequence>
<feature type="binding site" evidence="9">
    <location>
        <position position="184"/>
    </location>
    <ligand>
        <name>glycerol</name>
        <dbReference type="ChEBI" id="CHEBI:17754"/>
    </ligand>
</feature>
<evidence type="ECO:0000256" key="11">
    <source>
        <dbReference type="PIRSR" id="PIRSR000112-3"/>
    </source>
</evidence>
<comment type="cofactor">
    <cofactor evidence="9">
        <name>Zn(2+)</name>
        <dbReference type="ChEBI" id="CHEBI:29105"/>
    </cofactor>
    <text evidence="9">Binds 1 zinc ion per subunit.</text>
</comment>
<dbReference type="CDD" id="cd08170">
    <property type="entry name" value="GlyDH"/>
    <property type="match status" value="1"/>
</dbReference>
<keyword evidence="4 11" id="KW-0520">NAD</keyword>
<feature type="binding site" evidence="10">
    <location>
        <position position="134"/>
    </location>
    <ligand>
        <name>glycerol</name>
        <dbReference type="ChEBI" id="CHEBI:17754"/>
    </ligand>
</feature>
<gene>
    <name evidence="13" type="primary">gldA</name>
    <name evidence="14" type="ORF">BKA21_002629</name>
    <name evidence="13" type="ORF">Col01nite_12930</name>
</gene>
<proteinExistence type="inferred from homology"/>
<feature type="binding site" evidence="11">
    <location>
        <begin position="129"/>
        <end position="132"/>
    </location>
    <ligand>
        <name>NAD(+)</name>
        <dbReference type="ChEBI" id="CHEBI:57540"/>
    </ligand>
</feature>
<keyword evidence="9" id="KW-0862">Zinc</keyword>
<evidence type="ECO:0000256" key="3">
    <source>
        <dbReference type="ARBA" id="ARBA00023002"/>
    </source>
</evidence>
<evidence type="ECO:0000256" key="4">
    <source>
        <dbReference type="ARBA" id="ARBA00023027"/>
    </source>
</evidence>
<dbReference type="PANTHER" id="PTHR43616:SF5">
    <property type="entry name" value="GLYCEROL DEHYDROGENASE 1"/>
    <property type="match status" value="1"/>
</dbReference>
<dbReference type="NCBIfam" id="NF006941">
    <property type="entry name" value="PRK09423.1"/>
    <property type="match status" value="1"/>
</dbReference>
<dbReference type="Gene3D" id="1.20.1090.10">
    <property type="entry name" value="Dehydroquinate synthase-like - alpha domain"/>
    <property type="match status" value="1"/>
</dbReference>
<comment type="similarity">
    <text evidence="1">Belongs to the iron-containing alcohol dehydrogenase family.</text>
</comment>
<dbReference type="Proteomes" id="UP000577956">
    <property type="component" value="Unassembled WGS sequence"/>
</dbReference>
<feature type="binding site" evidence="11">
    <location>
        <position position="140"/>
    </location>
    <ligand>
        <name>NAD(+)</name>
        <dbReference type="ChEBI" id="CHEBI:57540"/>
    </ligand>
</feature>
<keyword evidence="16" id="KW-1185">Reference proteome</keyword>
<dbReference type="Proteomes" id="UP000618382">
    <property type="component" value="Unassembled WGS sequence"/>
</dbReference>
<evidence type="ECO:0000256" key="5">
    <source>
        <dbReference type="ARBA" id="ARBA00037918"/>
    </source>
</evidence>
<keyword evidence="3 14" id="KW-0560">Oxidoreductase</keyword>
<dbReference type="Pfam" id="PF00465">
    <property type="entry name" value="Fe-ADH"/>
    <property type="match status" value="1"/>
</dbReference>
<comment type="caution">
    <text evidence="14">The sequence shown here is derived from an EMBL/GenBank/DDBJ whole genome shotgun (WGS) entry which is preliminary data.</text>
</comment>
<dbReference type="InterPro" id="IPR001670">
    <property type="entry name" value="ADH_Fe/GldA"/>
</dbReference>
<dbReference type="PROSITE" id="PS00060">
    <property type="entry name" value="ADH_IRON_2"/>
    <property type="match status" value="1"/>
</dbReference>
<dbReference type="Gene3D" id="3.40.50.1970">
    <property type="match status" value="1"/>
</dbReference>
<name>A0A7Y9K0A7_9CELL</name>
<dbReference type="SUPFAM" id="SSF56796">
    <property type="entry name" value="Dehydroquinate synthase-like"/>
    <property type="match status" value="1"/>
</dbReference>
<keyword evidence="2 9" id="KW-0479">Metal-binding</keyword>
<feature type="binding site" evidence="11">
    <location>
        <begin position="107"/>
        <end position="111"/>
    </location>
    <ligand>
        <name>NAD(+)</name>
        <dbReference type="ChEBI" id="CHEBI:57540"/>
    </ligand>
</feature>
<evidence type="ECO:0000313" key="15">
    <source>
        <dbReference type="Proteomes" id="UP000577956"/>
    </source>
</evidence>
<evidence type="ECO:0000256" key="9">
    <source>
        <dbReference type="PIRSR" id="PIRSR000112-1"/>
    </source>
</evidence>
<evidence type="ECO:0000256" key="7">
    <source>
        <dbReference type="ARBA" id="ARBA00040132"/>
    </source>
</evidence>
<protein>
    <recommendedName>
        <fullName evidence="7">Glycerol dehydrogenase</fullName>
        <ecNumber evidence="6">1.1.1.6</ecNumber>
    </recommendedName>
</protein>
<accession>A0A7Y9K0A7</accession>
<evidence type="ECO:0000256" key="2">
    <source>
        <dbReference type="ARBA" id="ARBA00022723"/>
    </source>
</evidence>
<evidence type="ECO:0000256" key="10">
    <source>
        <dbReference type="PIRSR" id="PIRSR000112-2"/>
    </source>
</evidence>
<dbReference type="GO" id="GO:0046872">
    <property type="term" value="F:metal ion binding"/>
    <property type="evidence" value="ECO:0007669"/>
    <property type="project" value="UniProtKB-KW"/>
</dbReference>
<dbReference type="RefSeq" id="WP_140459543.1">
    <property type="nucleotide sequence ID" value="NZ_BAABFI010000009.1"/>
</dbReference>
<reference evidence="13 16" key="2">
    <citation type="submission" date="2021-01" db="EMBL/GenBank/DDBJ databases">
        <title>Whole genome shotgun sequence of Cellulomonas oligotrophica NBRC 109435.</title>
        <authorList>
            <person name="Komaki H."/>
            <person name="Tamura T."/>
        </authorList>
    </citation>
    <scope>NUCLEOTIDE SEQUENCE [LARGE SCALE GENOMIC DNA]</scope>
    <source>
        <strain evidence="13 16">NBRC 109435</strain>
    </source>
</reference>
<evidence type="ECO:0000256" key="8">
    <source>
        <dbReference type="ARBA" id="ARBA00049006"/>
    </source>
</evidence>
<evidence type="ECO:0000313" key="16">
    <source>
        <dbReference type="Proteomes" id="UP000618382"/>
    </source>
</evidence>
<feature type="binding site" evidence="9">
    <location>
        <position position="267"/>
    </location>
    <ligand>
        <name>glycerol</name>
        <dbReference type="ChEBI" id="CHEBI:17754"/>
    </ligand>
</feature>
<evidence type="ECO:0000256" key="6">
    <source>
        <dbReference type="ARBA" id="ARBA00039147"/>
    </source>
</evidence>
<feature type="binding site" evidence="11">
    <location>
        <position position="138"/>
    </location>
    <ligand>
        <name>NAD(+)</name>
        <dbReference type="ChEBI" id="CHEBI:57540"/>
    </ligand>
</feature>
<evidence type="ECO:0000259" key="12">
    <source>
        <dbReference type="Pfam" id="PF00465"/>
    </source>
</evidence>
<feature type="binding site" evidence="11">
    <location>
        <position position="50"/>
    </location>
    <ligand>
        <name>NAD(+)</name>
        <dbReference type="ChEBI" id="CHEBI:57540"/>
    </ligand>
</feature>
<dbReference type="EMBL" id="BONN01000003">
    <property type="protein sequence ID" value="GIG32134.1"/>
    <property type="molecule type" value="Genomic_DNA"/>
</dbReference>
<dbReference type="EMBL" id="JACCBK010000001">
    <property type="protein sequence ID" value="NYD87080.1"/>
    <property type="molecule type" value="Genomic_DNA"/>
</dbReference>
<feature type="domain" description="Alcohol dehydrogenase iron-type/glycerol dehydrogenase GldA" evidence="12">
    <location>
        <begin position="21"/>
        <end position="167"/>
    </location>
</feature>
<comment type="pathway">
    <text evidence="5">Polyol metabolism; glycerol fermentation; glycerone phosphate from glycerol (oxidative route): step 1/2.</text>
</comment>
<dbReference type="PANTHER" id="PTHR43616">
    <property type="entry name" value="GLYCEROL DEHYDROGENASE"/>
    <property type="match status" value="1"/>
</dbReference>
<evidence type="ECO:0000256" key="1">
    <source>
        <dbReference type="ARBA" id="ARBA00007358"/>
    </source>
</evidence>
<evidence type="ECO:0000313" key="13">
    <source>
        <dbReference type="EMBL" id="GIG32134.1"/>
    </source>
</evidence>
<dbReference type="AlphaFoldDB" id="A0A7Y9K0A7"/>
<dbReference type="PROSITE" id="PS00913">
    <property type="entry name" value="ADH_IRON_1"/>
    <property type="match status" value="1"/>
</dbReference>
<dbReference type="PIRSF" id="PIRSF000112">
    <property type="entry name" value="Glycerol_dehydrogenase"/>
    <property type="match status" value="1"/>
</dbReference>
<dbReference type="GO" id="GO:0008888">
    <property type="term" value="F:glycerol dehydrogenase (NAD+) activity"/>
    <property type="evidence" value="ECO:0007669"/>
    <property type="project" value="UniProtKB-EC"/>
</dbReference>
<feature type="binding site" evidence="9">
    <location>
        <position position="284"/>
    </location>
    <ligand>
        <name>glycerol</name>
        <dbReference type="ChEBI" id="CHEBI:17754"/>
    </ligand>
</feature>